<dbReference type="STRING" id="330734.ABA45_05090"/>
<sequence length="1235" mass="132469">MMLTAIVLLLPLLLLTFVLLALRSEAGTAWLIEQAPGLEVQAGQGSLLGRWQATSLSWRGYGVDLQLQAPDLQWSPQCLLQKRLCVDHLRAHSIELNLQPSADEDDSPRSDILLPDIGLPLAIRADQIRLGEFFVNGNKVWDTVELDAGGAGESWLIDRAFYQRDDIRVTASGRVQTRGDWPVALNLSAELPPPSGDHWKIDLALAGSVRDLRVNGSSQGYLDAILEGTVEPLQADLPASLTIRSDTFLAVPSLPPTLTLNSLKLALQGSLADGFETSAQATLPGTTGPVELNLAAKVTTQGADNIELTLAADNAGRDGILALTGSAAWLPELTADANLTMNAFPWYTLLPDMKEPPVNIDTLKLRANWQDQRYTATLAVTASGPAGDTSLESELEGDLQLLTISRLQVQTGAGSLTGNANVGLAQPLSWQAALELQKFNPGYWVPQLQASLNGSIRSSGQWLESASMPEMSADVDLAGLWRGQTTRIKVKASAANGLWQVPQLDVAIGDNTLAGKGQWGQQLQAQLDLDLPEPGAILESLRGQASARLTVTGTVQQPQADIRISATALAWQNQLQLAGVELSANLDAAGAIRSRLQARGIEASGQTVEQLDVTLDGTRQKHELVLDMIHREVEVRLKLAGAAGEQWQQWQGELRRGEVLVTGQDQRWQLRQPAALFFKAGTGRTEPQLTFAEHCWQWQQSALCAGDQTLLPAANVAYRIINLPSKALAPLLPENLRWQANINGSIDFSMGAEGSSGAIELDAGAGDFEILLDGDWETLRHSALSTRLTLQTSEAQLVLVLAGPKLGSLKAGLSIDPAASERTLSGDFQLSGMDIALLGIFTGLEEVAGQINGRGELSGPLMRPAVNGELTLSDGRVIDPRLPLAMEQINVTVEMLGYNANINGLIRANERSELVLQGELDWQSDLPSGSVSLRGERLPINIEPYAELEVAPDLTIAFSGGELLVNGRIDVPRGAIEIRGLPPRAVSVSDDEVIVGVKKPEPVIRSLTMDVVVNVGSPDDKVTFAAFGATGDLSGTLRIGNNMDTRGTLRLNKGRFEAYGQDLTLRKARLLFVGNLTQPYLALEAVRTVGSVVAGLRLTGPVQSPATEVFSIPEMPQTDALSYLILGRAPQSQQDDGQMSRAALSLGLNQANKITGVLGAEFGIRDLTLEAEGSGDQTAVVASGYLTDELSIRYGVGIFEPVTTVALRFDLGRYFYLEAASGLAASLDIFYTRDF</sequence>
<evidence type="ECO:0000256" key="4">
    <source>
        <dbReference type="ARBA" id="ARBA00023136"/>
    </source>
</evidence>
<keyword evidence="7" id="KW-1185">Reference proteome</keyword>
<dbReference type="Proteomes" id="UP000036406">
    <property type="component" value="Chromosome"/>
</dbReference>
<feature type="domain" description="Translocation and assembly module TamB C-terminal" evidence="5">
    <location>
        <begin position="909"/>
        <end position="1235"/>
    </location>
</feature>
<evidence type="ECO:0000256" key="1">
    <source>
        <dbReference type="ARBA" id="ARBA00004167"/>
    </source>
</evidence>
<evidence type="ECO:0000256" key="3">
    <source>
        <dbReference type="ARBA" id="ARBA00022989"/>
    </source>
</evidence>
<dbReference type="InterPro" id="IPR007452">
    <property type="entry name" value="TamB_C"/>
</dbReference>
<keyword evidence="4" id="KW-0472">Membrane</keyword>
<dbReference type="GO" id="GO:0005886">
    <property type="term" value="C:plasma membrane"/>
    <property type="evidence" value="ECO:0007669"/>
    <property type="project" value="InterPro"/>
</dbReference>
<dbReference type="GO" id="GO:0009306">
    <property type="term" value="P:protein secretion"/>
    <property type="evidence" value="ECO:0007669"/>
    <property type="project" value="InterPro"/>
</dbReference>
<keyword evidence="2" id="KW-0812">Transmembrane</keyword>
<dbReference type="Pfam" id="PF04357">
    <property type="entry name" value="TamB"/>
    <property type="match status" value="1"/>
</dbReference>
<dbReference type="PATRIC" id="fig|330734.3.peg.1078"/>
<proteinExistence type="predicted"/>
<evidence type="ECO:0000313" key="7">
    <source>
        <dbReference type="Proteomes" id="UP000036406"/>
    </source>
</evidence>
<dbReference type="EMBL" id="CP011494">
    <property type="protein sequence ID" value="AKO54210.1"/>
    <property type="molecule type" value="Genomic_DNA"/>
</dbReference>
<accession>A0A0H4I8Z3</accession>
<evidence type="ECO:0000313" key="6">
    <source>
        <dbReference type="EMBL" id="AKO54210.1"/>
    </source>
</evidence>
<dbReference type="PANTHER" id="PTHR36985:SF1">
    <property type="entry name" value="TRANSLOCATION AND ASSEMBLY MODULE SUBUNIT TAMB"/>
    <property type="match status" value="1"/>
</dbReference>
<evidence type="ECO:0000259" key="5">
    <source>
        <dbReference type="Pfam" id="PF04357"/>
    </source>
</evidence>
<dbReference type="PANTHER" id="PTHR36985">
    <property type="entry name" value="TRANSLOCATION AND ASSEMBLY MODULE SUBUNIT TAMB"/>
    <property type="match status" value="1"/>
</dbReference>
<dbReference type="AlphaFoldDB" id="A0A0H4I8Z3"/>
<comment type="subcellular location">
    <subcellularLocation>
        <location evidence="1">Membrane</location>
        <topology evidence="1">Single-pass membrane protein</topology>
    </subcellularLocation>
</comment>
<dbReference type="GO" id="GO:0097347">
    <property type="term" value="C:TAM protein secretion complex"/>
    <property type="evidence" value="ECO:0007669"/>
    <property type="project" value="TreeGrafter"/>
</dbReference>
<name>A0A0H4I8Z3_9GAMM</name>
<dbReference type="KEGG" id="mpq:ABA45_05090"/>
<reference evidence="6 7" key="1">
    <citation type="submission" date="2015-05" db="EMBL/GenBank/DDBJ databases">
        <title>Complete genome of Marinobacter psychrophilus strain 20041T isolated from sea-ice of the Canadian Basin.</title>
        <authorList>
            <person name="Song L."/>
            <person name="Ren L."/>
            <person name="Yu Y."/>
            <person name="Wang X."/>
        </authorList>
    </citation>
    <scope>NUCLEOTIDE SEQUENCE [LARGE SCALE GENOMIC DNA]</scope>
    <source>
        <strain evidence="6 7">20041</strain>
    </source>
</reference>
<keyword evidence="3" id="KW-1133">Transmembrane helix</keyword>
<protein>
    <recommendedName>
        <fullName evidence="5">Translocation and assembly module TamB C-terminal domain-containing protein</fullName>
    </recommendedName>
</protein>
<evidence type="ECO:0000256" key="2">
    <source>
        <dbReference type="ARBA" id="ARBA00022692"/>
    </source>
</evidence>
<gene>
    <name evidence="6" type="ORF">ABA45_05090</name>
</gene>
<organism evidence="6 7">
    <name type="scientific">Marinobacter psychrophilus</name>
    <dbReference type="NCBI Taxonomy" id="330734"/>
    <lineage>
        <taxon>Bacteria</taxon>
        <taxon>Pseudomonadati</taxon>
        <taxon>Pseudomonadota</taxon>
        <taxon>Gammaproteobacteria</taxon>
        <taxon>Pseudomonadales</taxon>
        <taxon>Marinobacteraceae</taxon>
        <taxon>Marinobacter</taxon>
    </lineage>
</organism>